<accession>I4C9X4</accession>
<sequence length="170" mass="19257">MKVDRELITALWAMIEPLLDPEGIELVEVEFKLEAGRWVLRLYIDAPGGVTLDDCQAVSRQVSALLDVKDPIEQAYVLEVSSPGINRVLRKLQDFSRFAGSPVRLKTRAKVQGRRNFKGMLQGVENSKIVLTLEGNRIEIDPEELETARLDLPEKELFRNDLRRRSASGD</sequence>
<evidence type="ECO:0000256" key="2">
    <source>
        <dbReference type="ARBA" id="ARBA00022517"/>
    </source>
</evidence>
<dbReference type="HAMAP" id="MF_01077">
    <property type="entry name" value="RimP"/>
    <property type="match status" value="1"/>
</dbReference>
<dbReference type="SUPFAM" id="SSF74942">
    <property type="entry name" value="YhbC-like, C-terminal domain"/>
    <property type="match status" value="1"/>
</dbReference>
<evidence type="ECO:0000259" key="5">
    <source>
        <dbReference type="Pfam" id="PF17384"/>
    </source>
</evidence>
<dbReference type="PANTHER" id="PTHR33867">
    <property type="entry name" value="RIBOSOME MATURATION FACTOR RIMP"/>
    <property type="match status" value="1"/>
</dbReference>
<dbReference type="InterPro" id="IPR028989">
    <property type="entry name" value="RimP_N"/>
</dbReference>
<dbReference type="Gene3D" id="3.30.300.70">
    <property type="entry name" value="RimP-like superfamily, N-terminal"/>
    <property type="match status" value="1"/>
</dbReference>
<keyword evidence="2 3" id="KW-0690">Ribosome biogenesis</keyword>
<dbReference type="FunFam" id="3.30.300.70:FF:000001">
    <property type="entry name" value="Ribosome maturation factor RimP"/>
    <property type="match status" value="1"/>
</dbReference>
<dbReference type="CDD" id="cd01734">
    <property type="entry name" value="YlxS_C"/>
    <property type="match status" value="1"/>
</dbReference>
<evidence type="ECO:0000313" key="6">
    <source>
        <dbReference type="EMBL" id="AFM26365.1"/>
    </source>
</evidence>
<dbReference type="Pfam" id="PF02576">
    <property type="entry name" value="RimP_N"/>
    <property type="match status" value="1"/>
</dbReference>
<dbReference type="eggNOG" id="COG0779">
    <property type="taxonomic scope" value="Bacteria"/>
</dbReference>
<evidence type="ECO:0000256" key="1">
    <source>
        <dbReference type="ARBA" id="ARBA00022490"/>
    </source>
</evidence>
<dbReference type="RefSeq" id="WP_014811493.1">
    <property type="nucleotide sequence ID" value="NC_018025.1"/>
</dbReference>
<feature type="domain" description="Ribosome maturation factor RimP C-terminal" evidence="5">
    <location>
        <begin position="89"/>
        <end position="150"/>
    </location>
</feature>
<dbReference type="KEGG" id="dti:Desti_3721"/>
<dbReference type="STRING" id="706587.Desti_3721"/>
<evidence type="ECO:0000259" key="4">
    <source>
        <dbReference type="Pfam" id="PF02576"/>
    </source>
</evidence>
<reference evidence="7" key="1">
    <citation type="submission" date="2012-06" db="EMBL/GenBank/DDBJ databases">
        <title>Complete sequence of chromosome of Desulfomonile tiedjei DSM 6799.</title>
        <authorList>
            <person name="Lucas S."/>
            <person name="Copeland A."/>
            <person name="Lapidus A."/>
            <person name="Glavina del Rio T."/>
            <person name="Dalin E."/>
            <person name="Tice H."/>
            <person name="Bruce D."/>
            <person name="Goodwin L."/>
            <person name="Pitluck S."/>
            <person name="Peters L."/>
            <person name="Ovchinnikova G."/>
            <person name="Zeytun A."/>
            <person name="Lu M."/>
            <person name="Kyrpides N."/>
            <person name="Mavromatis K."/>
            <person name="Ivanova N."/>
            <person name="Brettin T."/>
            <person name="Detter J.C."/>
            <person name="Han C."/>
            <person name="Larimer F."/>
            <person name="Land M."/>
            <person name="Hauser L."/>
            <person name="Markowitz V."/>
            <person name="Cheng J.-F."/>
            <person name="Hugenholtz P."/>
            <person name="Woyke T."/>
            <person name="Wu D."/>
            <person name="Spring S."/>
            <person name="Schroeder M."/>
            <person name="Brambilla E."/>
            <person name="Klenk H.-P."/>
            <person name="Eisen J.A."/>
        </authorList>
    </citation>
    <scope>NUCLEOTIDE SEQUENCE [LARGE SCALE GENOMIC DNA]</scope>
    <source>
        <strain evidence="7">ATCC 49306 / DSM 6799 / DCB-1</strain>
    </source>
</reference>
<keyword evidence="7" id="KW-1185">Reference proteome</keyword>
<dbReference type="HOGENOM" id="CLU_070525_1_1_7"/>
<dbReference type="EMBL" id="CP003360">
    <property type="protein sequence ID" value="AFM26365.1"/>
    <property type="molecule type" value="Genomic_DNA"/>
</dbReference>
<proteinExistence type="inferred from homology"/>
<gene>
    <name evidence="3" type="primary">rimP</name>
    <name evidence="6" type="ordered locus">Desti_3721</name>
</gene>
<dbReference type="InterPro" id="IPR035956">
    <property type="entry name" value="RimP_N_sf"/>
</dbReference>
<dbReference type="Pfam" id="PF17384">
    <property type="entry name" value="DUF150_C"/>
    <property type="match status" value="1"/>
</dbReference>
<dbReference type="InterPro" id="IPR003728">
    <property type="entry name" value="Ribosome_maturation_RimP"/>
</dbReference>
<comment type="function">
    <text evidence="3">Required for maturation of 30S ribosomal subunits.</text>
</comment>
<comment type="similarity">
    <text evidence="3">Belongs to the RimP family.</text>
</comment>
<dbReference type="InterPro" id="IPR028998">
    <property type="entry name" value="RimP_C"/>
</dbReference>
<protein>
    <recommendedName>
        <fullName evidence="3">Ribosome maturation factor RimP</fullName>
    </recommendedName>
</protein>
<feature type="domain" description="Ribosome maturation factor RimP N-terminal" evidence="4">
    <location>
        <begin position="14"/>
        <end position="85"/>
    </location>
</feature>
<dbReference type="GO" id="GO:0000028">
    <property type="term" value="P:ribosomal small subunit assembly"/>
    <property type="evidence" value="ECO:0007669"/>
    <property type="project" value="TreeGrafter"/>
</dbReference>
<organism evidence="6 7">
    <name type="scientific">Desulfomonile tiedjei (strain ATCC 49306 / DSM 6799 / DCB-1)</name>
    <dbReference type="NCBI Taxonomy" id="706587"/>
    <lineage>
        <taxon>Bacteria</taxon>
        <taxon>Pseudomonadati</taxon>
        <taxon>Thermodesulfobacteriota</taxon>
        <taxon>Desulfomonilia</taxon>
        <taxon>Desulfomonilales</taxon>
        <taxon>Desulfomonilaceae</taxon>
        <taxon>Desulfomonile</taxon>
    </lineage>
</organism>
<dbReference type="PANTHER" id="PTHR33867:SF1">
    <property type="entry name" value="RIBOSOME MATURATION FACTOR RIMP"/>
    <property type="match status" value="1"/>
</dbReference>
<dbReference type="Gene3D" id="2.30.30.180">
    <property type="entry name" value="Ribosome maturation factor RimP, C-terminal domain"/>
    <property type="match status" value="1"/>
</dbReference>
<evidence type="ECO:0000313" key="7">
    <source>
        <dbReference type="Proteomes" id="UP000006055"/>
    </source>
</evidence>
<name>I4C9X4_DESTA</name>
<comment type="subcellular location">
    <subcellularLocation>
        <location evidence="3">Cytoplasm</location>
    </subcellularLocation>
</comment>
<dbReference type="InterPro" id="IPR036847">
    <property type="entry name" value="RimP_C_sf"/>
</dbReference>
<evidence type="ECO:0000256" key="3">
    <source>
        <dbReference type="HAMAP-Rule" id="MF_01077"/>
    </source>
</evidence>
<dbReference type="SUPFAM" id="SSF75420">
    <property type="entry name" value="YhbC-like, N-terminal domain"/>
    <property type="match status" value="1"/>
</dbReference>
<dbReference type="PATRIC" id="fig|706587.4.peg.4229"/>
<dbReference type="GO" id="GO:0006412">
    <property type="term" value="P:translation"/>
    <property type="evidence" value="ECO:0007669"/>
    <property type="project" value="TreeGrafter"/>
</dbReference>
<dbReference type="GO" id="GO:0005829">
    <property type="term" value="C:cytosol"/>
    <property type="evidence" value="ECO:0007669"/>
    <property type="project" value="TreeGrafter"/>
</dbReference>
<dbReference type="AlphaFoldDB" id="I4C9X4"/>
<dbReference type="Proteomes" id="UP000006055">
    <property type="component" value="Chromosome"/>
</dbReference>
<keyword evidence="1 3" id="KW-0963">Cytoplasm</keyword>